<feature type="domain" description="AMP-dependent ligase C-terminal" evidence="1">
    <location>
        <begin position="354"/>
        <end position="437"/>
    </location>
</feature>
<keyword evidence="2" id="KW-0436">Ligase</keyword>
<dbReference type="GO" id="GO:0047475">
    <property type="term" value="F:phenylacetate-CoA ligase activity"/>
    <property type="evidence" value="ECO:0007669"/>
    <property type="project" value="UniProtKB-EC"/>
</dbReference>
<organism evidence="2 3">
    <name type="scientific">Rhodococcus jostii (strain RHA1)</name>
    <dbReference type="NCBI Taxonomy" id="101510"/>
    <lineage>
        <taxon>Bacteria</taxon>
        <taxon>Bacillati</taxon>
        <taxon>Actinomycetota</taxon>
        <taxon>Actinomycetes</taxon>
        <taxon>Mycobacteriales</taxon>
        <taxon>Nocardiaceae</taxon>
        <taxon>Rhodococcus</taxon>
    </lineage>
</organism>
<evidence type="ECO:0000259" key="1">
    <source>
        <dbReference type="Pfam" id="PF14535"/>
    </source>
</evidence>
<dbReference type="Proteomes" id="UP000008710">
    <property type="component" value="Plasmid pRHL2"/>
</dbReference>
<dbReference type="PANTHER" id="PTHR43845:SF1">
    <property type="entry name" value="BLR5969 PROTEIN"/>
    <property type="match status" value="1"/>
</dbReference>
<dbReference type="EMBL" id="CP000433">
    <property type="protein sequence ID" value="ABH00490.1"/>
    <property type="molecule type" value="Genomic_DNA"/>
</dbReference>
<evidence type="ECO:0000313" key="2">
    <source>
        <dbReference type="EMBL" id="ABH00490.1"/>
    </source>
</evidence>
<sequence>MTKQVELPGAPILPDPDPHRYFEPETELMSRADLRALQEQKTLELVPYVYERSALYRTVWDKAGVHPRDIHSMDDFRERIPVITKDTIRWFRDTYGDPFGGLLCVEPDELTAIMSSSGTTGDPTFFPERFSRWSPMQTSYVRDLWEHGLRPGDHVVGTSGAFRGGGLPEFRLLGCTALALNAWMGGWEELLDAIEKYDVSAISLIGPVMGELERIAQHRDLTKTFASLKFATFAGEPLGSRMKATVQKEWGVRLVMWSSAGDTGTAWECREHDGYHLWEDTVVPESLDPVTRAAVPDNEVGELVVTDIDNLVAPLVRFGAEDLVRSSSEQCRCGRHHSRIWPLGRSGDVTVVQGRSVMPVEVWSAIEQHDETRAAVFQIVRPQREVDELQIRVGYNHARTTSLDELRERLAASVESHVGVSPIIELIEEGDLLARSTSAAKIPRIVKA</sequence>
<dbReference type="InterPro" id="IPR042099">
    <property type="entry name" value="ANL_N_sf"/>
</dbReference>
<reference evidence="3" key="1">
    <citation type="journal article" date="2006" name="Proc. Natl. Acad. Sci. U.S.A.">
        <title>The complete genome of Rhodococcus sp. RHA1 provides insights into a catabolic powerhouse.</title>
        <authorList>
            <person name="McLeod M.P."/>
            <person name="Warren R.L."/>
            <person name="Hsiao W.W.L."/>
            <person name="Araki N."/>
            <person name="Myhre M."/>
            <person name="Fernandes C."/>
            <person name="Miyazawa D."/>
            <person name="Wong W."/>
            <person name="Lillquist A.L."/>
            <person name="Wang D."/>
            <person name="Dosanjh M."/>
            <person name="Hara H."/>
            <person name="Petrescu A."/>
            <person name="Morin R.D."/>
            <person name="Yang G."/>
            <person name="Stott J.M."/>
            <person name="Schein J.E."/>
            <person name="Shin H."/>
            <person name="Smailus D."/>
            <person name="Siddiqui A.S."/>
            <person name="Marra M.A."/>
            <person name="Jones S.J.M."/>
            <person name="Holt R."/>
            <person name="Brinkman F.S.L."/>
            <person name="Miyauchi K."/>
            <person name="Fukuda M."/>
            <person name="Davies J.E."/>
            <person name="Mohn W.W."/>
            <person name="Eltis L.D."/>
        </authorList>
    </citation>
    <scope>NUCLEOTIDE SEQUENCE [LARGE SCALE GENOMIC DNA]</scope>
    <source>
        <strain evidence="3">RHA1</strain>
    </source>
</reference>
<dbReference type="OrthoDB" id="580775at2"/>
<dbReference type="AlphaFoldDB" id="Q0RW46"/>
<dbReference type="Gene3D" id="3.40.50.12780">
    <property type="entry name" value="N-terminal domain of ligase-like"/>
    <property type="match status" value="1"/>
</dbReference>
<gene>
    <name evidence="2" type="ordered locus">RHA1_ro10301</name>
</gene>
<protein>
    <submittedName>
        <fullName evidence="2">Ligase</fullName>
        <ecNumber evidence="2">6.2.1.30</ecNumber>
    </submittedName>
</protein>
<dbReference type="HOGENOM" id="CLU_035301_1_1_11"/>
<proteinExistence type="predicted"/>
<accession>Q0RW46</accession>
<keyword evidence="2" id="KW-0614">Plasmid</keyword>
<dbReference type="InterPro" id="IPR028154">
    <property type="entry name" value="AMP-dep_Lig_C"/>
</dbReference>
<dbReference type="InterPro" id="IPR045851">
    <property type="entry name" value="AMP-bd_C_sf"/>
</dbReference>
<geneLocation type="plasmid" evidence="2 3">
    <name>pRHL2</name>
</geneLocation>
<evidence type="ECO:0000313" key="3">
    <source>
        <dbReference type="Proteomes" id="UP000008710"/>
    </source>
</evidence>
<dbReference type="EC" id="6.2.1.30" evidence="2"/>
<dbReference type="RefSeq" id="WP_011600128.1">
    <property type="nucleotide sequence ID" value="NC_008270.1"/>
</dbReference>
<dbReference type="KEGG" id="rha:RHA1_ro10301"/>
<dbReference type="PANTHER" id="PTHR43845">
    <property type="entry name" value="BLR5969 PROTEIN"/>
    <property type="match status" value="1"/>
</dbReference>
<dbReference type="Gene3D" id="3.30.300.30">
    <property type="match status" value="1"/>
</dbReference>
<dbReference type="SUPFAM" id="SSF56801">
    <property type="entry name" value="Acetyl-CoA synthetase-like"/>
    <property type="match status" value="1"/>
</dbReference>
<name>Q0RW46_RHOJR</name>
<dbReference type="Pfam" id="PF14535">
    <property type="entry name" value="AMP-binding_C_2"/>
    <property type="match status" value="1"/>
</dbReference>